<keyword evidence="6" id="KW-0560">Oxidoreductase</keyword>
<keyword evidence="7" id="KW-0325">Glycoprotein</keyword>
<dbReference type="EMBL" id="QGMK01001496">
    <property type="protein sequence ID" value="TVY68639.1"/>
    <property type="molecule type" value="Genomic_DNA"/>
</dbReference>
<reference evidence="10 11" key="1">
    <citation type="submission" date="2018-05" db="EMBL/GenBank/DDBJ databases">
        <title>Genome sequencing and assembly of the regulated plant pathogen Lachnellula willkommii and related sister species for the development of diagnostic species identification markers.</title>
        <authorList>
            <person name="Giroux E."/>
            <person name="Bilodeau G."/>
        </authorList>
    </citation>
    <scope>NUCLEOTIDE SEQUENCE [LARGE SCALE GENOMIC DNA]</scope>
    <source>
        <strain evidence="10 11">CBS 268.59</strain>
    </source>
</reference>
<feature type="signal peptide" evidence="8">
    <location>
        <begin position="1"/>
        <end position="21"/>
    </location>
</feature>
<dbReference type="SUPFAM" id="SSF51905">
    <property type="entry name" value="FAD/NAD(P)-binding domain"/>
    <property type="match status" value="1"/>
</dbReference>
<comment type="caution">
    <text evidence="10">The sequence shown here is derived from an EMBL/GenBank/DDBJ whole genome shotgun (WGS) entry which is preliminary data.</text>
</comment>
<keyword evidence="10" id="KW-0456">Lyase</keyword>
<evidence type="ECO:0000256" key="3">
    <source>
        <dbReference type="ARBA" id="ARBA00022630"/>
    </source>
</evidence>
<dbReference type="Gene3D" id="3.50.50.60">
    <property type="entry name" value="FAD/NAD(P)-binding domain"/>
    <property type="match status" value="1"/>
</dbReference>
<evidence type="ECO:0000256" key="6">
    <source>
        <dbReference type="ARBA" id="ARBA00023002"/>
    </source>
</evidence>
<dbReference type="GO" id="GO:0016829">
    <property type="term" value="F:lyase activity"/>
    <property type="evidence" value="ECO:0007669"/>
    <property type="project" value="UniProtKB-KW"/>
</dbReference>
<organism evidence="10 11">
    <name type="scientific">Lachnellula suecica</name>
    <dbReference type="NCBI Taxonomy" id="602035"/>
    <lineage>
        <taxon>Eukaryota</taxon>
        <taxon>Fungi</taxon>
        <taxon>Dikarya</taxon>
        <taxon>Ascomycota</taxon>
        <taxon>Pezizomycotina</taxon>
        <taxon>Leotiomycetes</taxon>
        <taxon>Helotiales</taxon>
        <taxon>Lachnaceae</taxon>
        <taxon>Lachnellula</taxon>
    </lineage>
</organism>
<dbReference type="GO" id="GO:0001735">
    <property type="term" value="F:prenylcysteine oxidase activity"/>
    <property type="evidence" value="ECO:0007669"/>
    <property type="project" value="InterPro"/>
</dbReference>
<dbReference type="PANTHER" id="PTHR15944">
    <property type="entry name" value="FARNESYLCYSTEINE LYASE"/>
    <property type="match status" value="1"/>
</dbReference>
<evidence type="ECO:0000256" key="4">
    <source>
        <dbReference type="ARBA" id="ARBA00022729"/>
    </source>
</evidence>
<dbReference type="InterPro" id="IPR036188">
    <property type="entry name" value="FAD/NAD-bd_sf"/>
</dbReference>
<dbReference type="PIRSF" id="PIRSF036292">
    <property type="entry name" value="Prenylcysteine_oxidase"/>
    <property type="match status" value="1"/>
</dbReference>
<comment type="similarity">
    <text evidence="2">Belongs to the prenylcysteine oxidase family.</text>
</comment>
<dbReference type="Proteomes" id="UP000469558">
    <property type="component" value="Unassembled WGS sequence"/>
</dbReference>
<dbReference type="PANTHER" id="PTHR15944:SF0">
    <property type="entry name" value="PRENYLCYSTEINE LYASE DOMAIN-CONTAINING PROTEIN"/>
    <property type="match status" value="1"/>
</dbReference>
<dbReference type="Pfam" id="PF07156">
    <property type="entry name" value="Prenylcys_lyase"/>
    <property type="match status" value="1"/>
</dbReference>
<keyword evidence="3" id="KW-0285">Flavoprotein</keyword>
<evidence type="ECO:0000256" key="8">
    <source>
        <dbReference type="SAM" id="SignalP"/>
    </source>
</evidence>
<keyword evidence="11" id="KW-1185">Reference proteome</keyword>
<dbReference type="AlphaFoldDB" id="A0A8T9BWT1"/>
<evidence type="ECO:0000256" key="5">
    <source>
        <dbReference type="ARBA" id="ARBA00022827"/>
    </source>
</evidence>
<dbReference type="Pfam" id="PF13450">
    <property type="entry name" value="NAD_binding_8"/>
    <property type="match status" value="1"/>
</dbReference>
<evidence type="ECO:0000259" key="9">
    <source>
        <dbReference type="Pfam" id="PF07156"/>
    </source>
</evidence>
<dbReference type="GO" id="GO:0030327">
    <property type="term" value="P:prenylated protein catabolic process"/>
    <property type="evidence" value="ECO:0007669"/>
    <property type="project" value="TreeGrafter"/>
</dbReference>
<feature type="domain" description="Prenylcysteine lyase" evidence="9">
    <location>
        <begin position="158"/>
        <end position="536"/>
    </location>
</feature>
<keyword evidence="4 8" id="KW-0732">Signal</keyword>
<evidence type="ECO:0000313" key="10">
    <source>
        <dbReference type="EMBL" id="TVY68639.1"/>
    </source>
</evidence>
<evidence type="ECO:0000256" key="7">
    <source>
        <dbReference type="ARBA" id="ARBA00023180"/>
    </source>
</evidence>
<evidence type="ECO:0000256" key="1">
    <source>
        <dbReference type="ARBA" id="ARBA00001974"/>
    </source>
</evidence>
<dbReference type="InterPro" id="IPR017046">
    <property type="entry name" value="Prenylcysteine_Oxase1"/>
</dbReference>
<sequence>MYTGWNLLLIVAVLGGQSAGAFWPFHGISNVVSADTPEPELELEPEVYDPTKRVAIIGAGASGSSTAYYLQQFAEKSGVPVNITVFEKSHYVGGRSTTVNAYGNPLERVELGASIFVEVNDILKNASRKFGLRAKDSETESDDLLGIWDGEKFVFTQKDSGWKWWDVTKILWKYGTAPIRTQRLMQSTVGRFRQLYAPPFFPFKSLSDRALDLDLISVTSLTGEQYLANNSIGASYATDIIQASTRVNYGQNLNLIHGLETMVCMAIEGAMQIDGGNWQIFDGMLKASKATVNLNSTVSSISKHKGKYNIKTTSQNATTGEASINQALFDTIVLASPLQYSGIEIEDGLLKHTPDNIPYVTLHVTLFASSRTLDRTFFNLGPGSQVPTSVLTTLQPDQIPSDPEKPCGKPGFFSISLLRKIINPETLEVQNLYKVFSPHSLDSEFLSAILGVPIPKNLSSITATSGDAISWYYPHVWHSYPYEYPRVTFEDSALANNFYYTSGMESFISTMETMALMGMNVAQLVVDELNEVLEAVKEPVQQVLGSHDKQSPLDEL</sequence>
<evidence type="ECO:0000256" key="2">
    <source>
        <dbReference type="ARBA" id="ARBA00009967"/>
    </source>
</evidence>
<proteinExistence type="inferred from homology"/>
<dbReference type="OrthoDB" id="437369at2759"/>
<dbReference type="GO" id="GO:0030328">
    <property type="term" value="P:prenylcysteine catabolic process"/>
    <property type="evidence" value="ECO:0007669"/>
    <property type="project" value="InterPro"/>
</dbReference>
<evidence type="ECO:0000313" key="11">
    <source>
        <dbReference type="Proteomes" id="UP000469558"/>
    </source>
</evidence>
<dbReference type="InterPro" id="IPR010795">
    <property type="entry name" value="Prenylcys_lyase"/>
</dbReference>
<name>A0A8T9BWT1_9HELO</name>
<gene>
    <name evidence="10" type="primary">FLCY</name>
    <name evidence="10" type="ORF">LSUE1_G006748</name>
</gene>
<accession>A0A8T9BWT1</accession>
<protein>
    <submittedName>
        <fullName evidence="10">Farnesylcysteine lyase</fullName>
    </submittedName>
</protein>
<keyword evidence="5" id="KW-0274">FAD</keyword>
<feature type="chain" id="PRO_5035935275" evidence="8">
    <location>
        <begin position="22"/>
        <end position="556"/>
    </location>
</feature>
<comment type="cofactor">
    <cofactor evidence="1">
        <name>FAD</name>
        <dbReference type="ChEBI" id="CHEBI:57692"/>
    </cofactor>
</comment>